<feature type="zinc finger region" evidence="7">
    <location>
        <begin position="3"/>
        <end position="34"/>
    </location>
</feature>
<reference evidence="9 10" key="1">
    <citation type="submission" date="2017-09" db="EMBL/GenBank/DDBJ databases">
        <title>Depth-based differentiation of microbial function through sediment-hosted aquifers and enrichment of novel symbionts in the deep terrestrial subsurface.</title>
        <authorList>
            <person name="Probst A.J."/>
            <person name="Ladd B."/>
            <person name="Jarett J.K."/>
            <person name="Geller-Mcgrath D.E."/>
            <person name="Sieber C.M."/>
            <person name="Emerson J.B."/>
            <person name="Anantharaman K."/>
            <person name="Thomas B.C."/>
            <person name="Malmstrom R."/>
            <person name="Stieglmeier M."/>
            <person name="Klingl A."/>
            <person name="Woyke T."/>
            <person name="Ryan C.M."/>
            <person name="Banfield J.F."/>
        </authorList>
    </citation>
    <scope>NUCLEOTIDE SEQUENCE [LARGE SCALE GENOMIC DNA]</scope>
    <source>
        <strain evidence="9">CG11_big_fil_rev_8_21_14_0_20_43_7</strain>
    </source>
</reference>
<accession>A0A2H0N2Q3</accession>
<dbReference type="HAMAP" id="MF_00440">
    <property type="entry name" value="NrdR"/>
    <property type="match status" value="1"/>
</dbReference>
<dbReference type="PANTHER" id="PTHR30455:SF2">
    <property type="entry name" value="TRANSCRIPTIONAL REPRESSOR NRDR"/>
    <property type="match status" value="1"/>
</dbReference>
<keyword evidence="7" id="KW-0479">Metal-binding</keyword>
<proteinExistence type="inferred from homology"/>
<keyword evidence="3 7" id="KW-0067">ATP-binding</keyword>
<dbReference type="GO" id="GO:0045892">
    <property type="term" value="P:negative regulation of DNA-templated transcription"/>
    <property type="evidence" value="ECO:0007669"/>
    <property type="project" value="UniProtKB-UniRule"/>
</dbReference>
<dbReference type="Proteomes" id="UP000229782">
    <property type="component" value="Unassembled WGS sequence"/>
</dbReference>
<keyword evidence="1 7" id="KW-0678">Repressor</keyword>
<comment type="similarity">
    <text evidence="7">Belongs to the NrdR family.</text>
</comment>
<protein>
    <recommendedName>
        <fullName evidence="7">Transcriptional repressor NrdR</fullName>
    </recommendedName>
</protein>
<keyword evidence="6 7" id="KW-0804">Transcription</keyword>
<name>A0A2H0N2Q3_9BACT</name>
<comment type="function">
    <text evidence="7">Negatively regulates transcription of bacterial ribonucleotide reductase nrd genes and operons by binding to NrdR-boxes.</text>
</comment>
<keyword evidence="7" id="KW-0863">Zinc-finger</keyword>
<dbReference type="GO" id="GO:0003677">
    <property type="term" value="F:DNA binding"/>
    <property type="evidence" value="ECO:0007669"/>
    <property type="project" value="UniProtKB-KW"/>
</dbReference>
<dbReference type="EMBL" id="PCWM01000039">
    <property type="protein sequence ID" value="PIR03168.1"/>
    <property type="molecule type" value="Genomic_DNA"/>
</dbReference>
<feature type="domain" description="ATP-cone" evidence="8">
    <location>
        <begin position="49"/>
        <end position="149"/>
    </location>
</feature>
<dbReference type="NCBIfam" id="TIGR00244">
    <property type="entry name" value="transcriptional regulator NrdR"/>
    <property type="match status" value="1"/>
</dbReference>
<keyword evidence="7" id="KW-0862">Zinc</keyword>
<evidence type="ECO:0000256" key="4">
    <source>
        <dbReference type="ARBA" id="ARBA00023015"/>
    </source>
</evidence>
<dbReference type="InterPro" id="IPR055173">
    <property type="entry name" value="NrdR-like_N"/>
</dbReference>
<evidence type="ECO:0000259" key="8">
    <source>
        <dbReference type="PROSITE" id="PS51161"/>
    </source>
</evidence>
<dbReference type="PROSITE" id="PS51161">
    <property type="entry name" value="ATP_CONE"/>
    <property type="match status" value="1"/>
</dbReference>
<keyword evidence="2 7" id="KW-0547">Nucleotide-binding</keyword>
<comment type="cofactor">
    <cofactor evidence="7">
        <name>Zn(2+)</name>
        <dbReference type="ChEBI" id="CHEBI:29105"/>
    </cofactor>
    <text evidence="7">Binds 1 zinc ion.</text>
</comment>
<dbReference type="Pfam" id="PF22811">
    <property type="entry name" value="Zn_ribbon_NrdR"/>
    <property type="match status" value="1"/>
</dbReference>
<evidence type="ECO:0000256" key="2">
    <source>
        <dbReference type="ARBA" id="ARBA00022741"/>
    </source>
</evidence>
<evidence type="ECO:0000256" key="5">
    <source>
        <dbReference type="ARBA" id="ARBA00023125"/>
    </source>
</evidence>
<dbReference type="AlphaFoldDB" id="A0A2H0N2Q3"/>
<evidence type="ECO:0000256" key="1">
    <source>
        <dbReference type="ARBA" id="ARBA00022491"/>
    </source>
</evidence>
<gene>
    <name evidence="7" type="primary">nrdR</name>
    <name evidence="9" type="ORF">COV60_01755</name>
</gene>
<evidence type="ECO:0000313" key="10">
    <source>
        <dbReference type="Proteomes" id="UP000229782"/>
    </source>
</evidence>
<dbReference type="InterPro" id="IPR003796">
    <property type="entry name" value="RNR_NrdR-like"/>
</dbReference>
<comment type="caution">
    <text evidence="9">The sequence shown here is derived from an EMBL/GenBank/DDBJ whole genome shotgun (WGS) entry which is preliminary data.</text>
</comment>
<organism evidence="9 10">
    <name type="scientific">Candidatus Magasanikbacteria bacterium CG11_big_fil_rev_8_21_14_0_20_43_7</name>
    <dbReference type="NCBI Taxonomy" id="1974654"/>
    <lineage>
        <taxon>Bacteria</taxon>
        <taxon>Candidatus Magasanikiibacteriota</taxon>
    </lineage>
</organism>
<sequence>MHCPVCKSKETKVVDSRIAQAGMSIRRRRECTVCHYRFSTLEETELLDLIVVKQNGEREAYSRAKLEKGLFYSLAKRPFTQDRFRLMLNGIERDIQKKAAKAWTQNSTKYKEITSKDIGEIVMKHLKKFDKVAYIRFASIYRAFEDVETFQHELKSLTKLRKTTTHT</sequence>
<evidence type="ECO:0000256" key="7">
    <source>
        <dbReference type="HAMAP-Rule" id="MF_00440"/>
    </source>
</evidence>
<dbReference type="GO" id="GO:0008270">
    <property type="term" value="F:zinc ion binding"/>
    <property type="evidence" value="ECO:0007669"/>
    <property type="project" value="UniProtKB-UniRule"/>
</dbReference>
<dbReference type="PANTHER" id="PTHR30455">
    <property type="entry name" value="TRANSCRIPTIONAL REPRESSOR NRDR"/>
    <property type="match status" value="1"/>
</dbReference>
<keyword evidence="5 7" id="KW-0238">DNA-binding</keyword>
<evidence type="ECO:0000256" key="3">
    <source>
        <dbReference type="ARBA" id="ARBA00022840"/>
    </source>
</evidence>
<evidence type="ECO:0000256" key="6">
    <source>
        <dbReference type="ARBA" id="ARBA00023163"/>
    </source>
</evidence>
<keyword evidence="4 7" id="KW-0805">Transcription regulation</keyword>
<dbReference type="GO" id="GO:0005524">
    <property type="term" value="F:ATP binding"/>
    <property type="evidence" value="ECO:0007669"/>
    <property type="project" value="UniProtKB-UniRule"/>
</dbReference>
<dbReference type="Pfam" id="PF03477">
    <property type="entry name" value="ATP-cone"/>
    <property type="match status" value="1"/>
</dbReference>
<evidence type="ECO:0000313" key="9">
    <source>
        <dbReference type="EMBL" id="PIR03168.1"/>
    </source>
</evidence>
<dbReference type="InterPro" id="IPR005144">
    <property type="entry name" value="ATP-cone_dom"/>
</dbReference>